<comment type="caution">
    <text evidence="1">The sequence shown here is derived from an EMBL/GenBank/DDBJ whole genome shotgun (WGS) entry which is preliminary data.</text>
</comment>
<organism evidence="1 2">
    <name type="scientific">Streptomyces ovatisporus</name>
    <dbReference type="NCBI Taxonomy" id="1128682"/>
    <lineage>
        <taxon>Bacteria</taxon>
        <taxon>Bacillati</taxon>
        <taxon>Actinomycetota</taxon>
        <taxon>Actinomycetes</taxon>
        <taxon>Kitasatosporales</taxon>
        <taxon>Streptomycetaceae</taxon>
        <taxon>Streptomyces</taxon>
    </lineage>
</organism>
<reference evidence="2" key="1">
    <citation type="journal article" date="2019" name="Int. J. Syst. Evol. Microbiol.">
        <title>The Global Catalogue of Microorganisms (GCM) 10K type strain sequencing project: providing services to taxonomists for standard genome sequencing and annotation.</title>
        <authorList>
            <consortium name="The Broad Institute Genomics Platform"/>
            <consortium name="The Broad Institute Genome Sequencing Center for Infectious Disease"/>
            <person name="Wu L."/>
            <person name="Ma J."/>
        </authorList>
    </citation>
    <scope>NUCLEOTIDE SEQUENCE [LARGE SCALE GENOMIC DNA]</scope>
    <source>
        <strain evidence="2">CGMCC 4.7357</strain>
    </source>
</reference>
<dbReference type="EMBL" id="JBHSFH010000007">
    <property type="protein sequence ID" value="MFC4495800.1"/>
    <property type="molecule type" value="Genomic_DNA"/>
</dbReference>
<evidence type="ECO:0000313" key="1">
    <source>
        <dbReference type="EMBL" id="MFC4495800.1"/>
    </source>
</evidence>
<proteinExistence type="predicted"/>
<accession>A0ABV9AAU0</accession>
<gene>
    <name evidence="1" type="ORF">ACFPA8_16860</name>
</gene>
<name>A0ABV9AAU0_9ACTN</name>
<evidence type="ECO:0000313" key="2">
    <source>
        <dbReference type="Proteomes" id="UP001595997"/>
    </source>
</evidence>
<sequence>MEKSGDGQDALARKVMSWLSDQGYPLEMRTAEAFRSRGLAVRQSEYYFDSDSGGHREIDLVARIPLHERDFEVDHSFLCPVIECKSSPGKPWIIFSGGENIDAVDCIAQRFVLRSARTKWEEFARRLTFNRDSLLHAPLPLFRVEYDVGYSAVRSSLGKSREDVAYGAMTSVSKAAYAVANMLSPALAMQVAVPIIVVDSPLFKCTLDMQGNAQLERIAMGSVAWRNKIADASLSHSIIRVVTESGLPQLVSDICLTADTLRELRWRFSSSQ</sequence>
<dbReference type="RefSeq" id="WP_386449185.1">
    <property type="nucleotide sequence ID" value="NZ_JBHSFH010000007.1"/>
</dbReference>
<keyword evidence="2" id="KW-1185">Reference proteome</keyword>
<dbReference type="Proteomes" id="UP001595997">
    <property type="component" value="Unassembled WGS sequence"/>
</dbReference>
<protein>
    <submittedName>
        <fullName evidence="1">Uncharacterized protein</fullName>
    </submittedName>
</protein>